<dbReference type="GO" id="GO:0005634">
    <property type="term" value="C:nucleus"/>
    <property type="evidence" value="ECO:0007669"/>
    <property type="project" value="UniProtKB-SubCell"/>
</dbReference>
<evidence type="ECO:0000256" key="6">
    <source>
        <dbReference type="SAM" id="MobiDB-lite"/>
    </source>
</evidence>
<dbReference type="InterPro" id="IPR011598">
    <property type="entry name" value="bHLH_dom"/>
</dbReference>
<dbReference type="OMA" id="MAPVNIC"/>
<dbReference type="SUPFAM" id="SSF47459">
    <property type="entry name" value="HLH, helix-loop-helix DNA-binding domain"/>
    <property type="match status" value="1"/>
</dbReference>
<dbReference type="Pfam" id="PF00010">
    <property type="entry name" value="HLH"/>
    <property type="match status" value="1"/>
</dbReference>
<gene>
    <name evidence="9" type="primary">LOC103188596</name>
</gene>
<dbReference type="GO" id="GO:0006355">
    <property type="term" value="P:regulation of DNA-templated transcription"/>
    <property type="evidence" value="ECO:0007669"/>
    <property type="project" value="InterPro"/>
</dbReference>
<dbReference type="InterPro" id="IPR003650">
    <property type="entry name" value="Orange_dom"/>
</dbReference>
<feature type="compositionally biased region" description="Pro residues" evidence="6">
    <location>
        <begin position="176"/>
        <end position="187"/>
    </location>
</feature>
<accession>A0A4W3IQF7</accession>
<name>A0A4W3IQF7_CALMI</name>
<feature type="domain" description="Orange" evidence="8">
    <location>
        <begin position="137"/>
        <end position="169"/>
    </location>
</feature>
<reference evidence="10" key="3">
    <citation type="journal article" date="2014" name="Nature">
        <title>Elephant shark genome provides unique insights into gnathostome evolution.</title>
        <authorList>
            <consortium name="International Elephant Shark Genome Sequencing Consortium"/>
            <person name="Venkatesh B."/>
            <person name="Lee A.P."/>
            <person name="Ravi V."/>
            <person name="Maurya A.K."/>
            <person name="Lian M.M."/>
            <person name="Swann J.B."/>
            <person name="Ohta Y."/>
            <person name="Flajnik M.F."/>
            <person name="Sutoh Y."/>
            <person name="Kasahara M."/>
            <person name="Hoon S."/>
            <person name="Gangu V."/>
            <person name="Roy S.W."/>
            <person name="Irimia M."/>
            <person name="Korzh V."/>
            <person name="Kondrychyn I."/>
            <person name="Lim Z.W."/>
            <person name="Tay B.H."/>
            <person name="Tohari S."/>
            <person name="Kong K.W."/>
            <person name="Ho S."/>
            <person name="Lorente-Galdos B."/>
            <person name="Quilez J."/>
            <person name="Marques-Bonet T."/>
            <person name="Raney B.J."/>
            <person name="Ingham P.W."/>
            <person name="Tay A."/>
            <person name="Hillier L.W."/>
            <person name="Minx P."/>
            <person name="Boehm T."/>
            <person name="Wilson R.K."/>
            <person name="Brenner S."/>
            <person name="Warren W.C."/>
        </authorList>
    </citation>
    <scope>NUCLEOTIDE SEQUENCE [LARGE SCALE GENOMIC DNA]</scope>
</reference>
<evidence type="ECO:0000256" key="2">
    <source>
        <dbReference type="ARBA" id="ARBA00022491"/>
    </source>
</evidence>
<sequence>MAPHTSSVITREYTEEKVTRKEKYKVTAASLTRKMSCVAESVNIMCCALTCHVNAKSLVCFFSLPQLMKPVIEKKRRDRINHSIDQLKTLLGREFQNQEPNMKLEKADILEMTVNFLKLHNQRLFTVTYTTSLTQNYNEGYSRCLQEIQQFSFAQESKNDIQRKLVTHLHGAQNPPVDPCDPAPALPAVPHQPDTANKQTAHPSTKVLWRPW</sequence>
<dbReference type="CDD" id="cd11461">
    <property type="entry name" value="bHLH-O_HES5"/>
    <property type="match status" value="1"/>
</dbReference>
<keyword evidence="5" id="KW-0539">Nucleus</keyword>
<evidence type="ECO:0000259" key="7">
    <source>
        <dbReference type="PROSITE" id="PS50888"/>
    </source>
</evidence>
<dbReference type="PROSITE" id="PS50888">
    <property type="entry name" value="BHLH"/>
    <property type="match status" value="1"/>
</dbReference>
<keyword evidence="3" id="KW-0805">Transcription regulation</keyword>
<evidence type="ECO:0000256" key="1">
    <source>
        <dbReference type="ARBA" id="ARBA00004123"/>
    </source>
</evidence>
<dbReference type="GO" id="GO:0003677">
    <property type="term" value="F:DNA binding"/>
    <property type="evidence" value="ECO:0007669"/>
    <property type="project" value="InterPro"/>
</dbReference>
<dbReference type="Gene3D" id="4.10.280.10">
    <property type="entry name" value="Helix-loop-helix DNA-binding domain"/>
    <property type="match status" value="1"/>
</dbReference>
<feature type="compositionally biased region" description="Polar residues" evidence="6">
    <location>
        <begin position="194"/>
        <end position="203"/>
    </location>
</feature>
<dbReference type="Ensembl" id="ENSCMIT00000033164.1">
    <property type="protein sequence ID" value="ENSCMIP00000032664.1"/>
    <property type="gene ID" value="ENSCMIG00000013969.1"/>
</dbReference>
<dbReference type="GeneTree" id="ENSGT00940000163190"/>
<dbReference type="Proteomes" id="UP000314986">
    <property type="component" value="Unassembled WGS sequence"/>
</dbReference>
<evidence type="ECO:0000313" key="10">
    <source>
        <dbReference type="Proteomes" id="UP000314986"/>
    </source>
</evidence>
<evidence type="ECO:0000313" key="9">
    <source>
        <dbReference type="Ensembl" id="ENSCMIP00000032664.1"/>
    </source>
</evidence>
<protein>
    <recommendedName>
        <fullName evidence="11">BHLH domain-containing protein</fullName>
    </recommendedName>
</protein>
<evidence type="ECO:0000256" key="5">
    <source>
        <dbReference type="ARBA" id="ARBA00023242"/>
    </source>
</evidence>
<dbReference type="InParanoid" id="A0A4W3IQF7"/>
<dbReference type="InterPro" id="IPR036638">
    <property type="entry name" value="HLH_DNA-bd_sf"/>
</dbReference>
<keyword evidence="4" id="KW-0804">Transcription</keyword>
<reference evidence="9" key="4">
    <citation type="submission" date="2025-08" db="UniProtKB">
        <authorList>
            <consortium name="Ensembl"/>
        </authorList>
    </citation>
    <scope>IDENTIFICATION</scope>
</reference>
<evidence type="ECO:0000256" key="4">
    <source>
        <dbReference type="ARBA" id="ARBA00023163"/>
    </source>
</evidence>
<feature type="region of interest" description="Disordered" evidence="6">
    <location>
        <begin position="172"/>
        <end position="212"/>
    </location>
</feature>
<keyword evidence="10" id="KW-1185">Reference proteome</keyword>
<proteinExistence type="predicted"/>
<dbReference type="GO" id="GO:0046983">
    <property type="term" value="F:protein dimerization activity"/>
    <property type="evidence" value="ECO:0007669"/>
    <property type="project" value="InterPro"/>
</dbReference>
<feature type="domain" description="BHLH" evidence="7">
    <location>
        <begin position="64"/>
        <end position="120"/>
    </location>
</feature>
<organism evidence="9 10">
    <name type="scientific">Callorhinchus milii</name>
    <name type="common">Ghost shark</name>
    <dbReference type="NCBI Taxonomy" id="7868"/>
    <lineage>
        <taxon>Eukaryota</taxon>
        <taxon>Metazoa</taxon>
        <taxon>Chordata</taxon>
        <taxon>Craniata</taxon>
        <taxon>Vertebrata</taxon>
        <taxon>Chondrichthyes</taxon>
        <taxon>Holocephali</taxon>
        <taxon>Chimaeriformes</taxon>
        <taxon>Callorhinchidae</taxon>
        <taxon>Callorhinchus</taxon>
    </lineage>
</organism>
<evidence type="ECO:0008006" key="11">
    <source>
        <dbReference type="Google" id="ProtNLM"/>
    </source>
</evidence>
<dbReference type="PANTHER" id="PTHR10985">
    <property type="entry name" value="BASIC HELIX-LOOP-HELIX TRANSCRIPTION FACTOR, HES-RELATED"/>
    <property type="match status" value="1"/>
</dbReference>
<dbReference type="PROSITE" id="PS51054">
    <property type="entry name" value="ORANGE"/>
    <property type="match status" value="1"/>
</dbReference>
<dbReference type="InterPro" id="IPR050370">
    <property type="entry name" value="HES_HEY"/>
</dbReference>
<evidence type="ECO:0000256" key="3">
    <source>
        <dbReference type="ARBA" id="ARBA00023015"/>
    </source>
</evidence>
<keyword evidence="2" id="KW-0678">Repressor</keyword>
<dbReference type="SMART" id="SM00353">
    <property type="entry name" value="HLH"/>
    <property type="match status" value="1"/>
</dbReference>
<reference evidence="10" key="1">
    <citation type="journal article" date="2006" name="Science">
        <title>Ancient noncoding elements conserved in the human genome.</title>
        <authorList>
            <person name="Venkatesh B."/>
            <person name="Kirkness E.F."/>
            <person name="Loh Y.H."/>
            <person name="Halpern A.L."/>
            <person name="Lee A.P."/>
            <person name="Johnson J."/>
            <person name="Dandona N."/>
            <person name="Viswanathan L.D."/>
            <person name="Tay A."/>
            <person name="Venter J.C."/>
            <person name="Strausberg R.L."/>
            <person name="Brenner S."/>
        </authorList>
    </citation>
    <scope>NUCLEOTIDE SEQUENCE [LARGE SCALE GENOMIC DNA]</scope>
</reference>
<reference evidence="9" key="5">
    <citation type="submission" date="2025-09" db="UniProtKB">
        <authorList>
            <consortium name="Ensembl"/>
        </authorList>
    </citation>
    <scope>IDENTIFICATION</scope>
</reference>
<comment type="subcellular location">
    <subcellularLocation>
        <location evidence="1">Nucleus</location>
    </subcellularLocation>
</comment>
<evidence type="ECO:0000259" key="8">
    <source>
        <dbReference type="PROSITE" id="PS51054"/>
    </source>
</evidence>
<reference evidence="10" key="2">
    <citation type="journal article" date="2007" name="PLoS Biol.">
        <title>Survey sequencing and comparative analysis of the elephant shark (Callorhinchus milii) genome.</title>
        <authorList>
            <person name="Venkatesh B."/>
            <person name="Kirkness E.F."/>
            <person name="Loh Y.H."/>
            <person name="Halpern A.L."/>
            <person name="Lee A.P."/>
            <person name="Johnson J."/>
            <person name="Dandona N."/>
            <person name="Viswanathan L.D."/>
            <person name="Tay A."/>
            <person name="Venter J.C."/>
            <person name="Strausberg R.L."/>
            <person name="Brenner S."/>
        </authorList>
    </citation>
    <scope>NUCLEOTIDE SEQUENCE [LARGE SCALE GENOMIC DNA]</scope>
</reference>
<dbReference type="AlphaFoldDB" id="A0A4W3IQF7"/>